<reference evidence="1 2" key="1">
    <citation type="submission" date="2022-01" db="EMBL/GenBank/DDBJ databases">
        <title>Whole genome-based taxonomy of the Shewanellaceae.</title>
        <authorList>
            <person name="Martin-Rodriguez A.J."/>
        </authorList>
    </citation>
    <scope>NUCLEOTIDE SEQUENCE [LARGE SCALE GENOMIC DNA]</scope>
    <source>
        <strain evidence="1 2">DSM 17177</strain>
    </source>
</reference>
<dbReference type="RefSeq" id="WP_248941582.1">
    <property type="nucleotide sequence ID" value="NZ_JAKIKS010000077.1"/>
</dbReference>
<protein>
    <submittedName>
        <fullName evidence="1">DUF1439 domain-containing protein</fullName>
    </submittedName>
</protein>
<name>A0ABT0LFT2_9GAMM</name>
<dbReference type="EMBL" id="JAKIKS010000077">
    <property type="protein sequence ID" value="MCL1126192.1"/>
    <property type="molecule type" value="Genomic_DNA"/>
</dbReference>
<evidence type="ECO:0000313" key="1">
    <source>
        <dbReference type="EMBL" id="MCL1126192.1"/>
    </source>
</evidence>
<proteinExistence type="predicted"/>
<dbReference type="Gene3D" id="3.15.10.40">
    <property type="entry name" value="Uncharacterised protein PF07273, DUF1439"/>
    <property type="match status" value="1"/>
</dbReference>
<keyword evidence="2" id="KW-1185">Reference proteome</keyword>
<accession>A0ABT0LFT2</accession>
<gene>
    <name evidence="1" type="ORF">L2764_17340</name>
</gene>
<dbReference type="InterPro" id="IPR010835">
    <property type="entry name" value="DUF1439"/>
</dbReference>
<dbReference type="Pfam" id="PF07273">
    <property type="entry name" value="DUF1439"/>
    <property type="match status" value="1"/>
</dbReference>
<organism evidence="1 2">
    <name type="scientific">Shewanella surugensis</name>
    <dbReference type="NCBI Taxonomy" id="212020"/>
    <lineage>
        <taxon>Bacteria</taxon>
        <taxon>Pseudomonadati</taxon>
        <taxon>Pseudomonadota</taxon>
        <taxon>Gammaproteobacteria</taxon>
        <taxon>Alteromonadales</taxon>
        <taxon>Shewanellaceae</taxon>
        <taxon>Shewanella</taxon>
    </lineage>
</organism>
<evidence type="ECO:0000313" key="2">
    <source>
        <dbReference type="Proteomes" id="UP001203423"/>
    </source>
</evidence>
<sequence>MKSKSYTLLLILPLILFLNGCISQYSVSESELESYLSKELTYDTKQGNQLLGMEMHITDIKVKLGEKPDTMGVSATTHVTINNPLKPIDAQLYAKFEAKPWYDVENHSVYLHQLKLVDVSSDNKRIEKLIKPLTPQLMNYLTQFLSTQPVYVLDTDDTKQAIIANMTKRIEVKPGEISLIFSD</sequence>
<comment type="caution">
    <text evidence="1">The sequence shown here is derived from an EMBL/GenBank/DDBJ whole genome shotgun (WGS) entry which is preliminary data.</text>
</comment>
<dbReference type="Proteomes" id="UP001203423">
    <property type="component" value="Unassembled WGS sequence"/>
</dbReference>